<dbReference type="PANTHER" id="PTHR34675">
    <property type="entry name" value="PROTEIN TRIGALACTOSYLDIACYLGLYCEROL 2, CHLOROPLASTIC"/>
    <property type="match status" value="1"/>
</dbReference>
<dbReference type="GO" id="GO:0005319">
    <property type="term" value="F:lipid transporter activity"/>
    <property type="evidence" value="ECO:0007669"/>
    <property type="project" value="TreeGrafter"/>
</dbReference>
<evidence type="ECO:0000313" key="1">
    <source>
        <dbReference type="EnsemblPlants" id="AET5Gv20130300.8"/>
    </source>
</evidence>
<protein>
    <submittedName>
        <fullName evidence="1">Uncharacterized protein</fullName>
    </submittedName>
</protein>
<reference evidence="1" key="4">
    <citation type="submission" date="2019-03" db="UniProtKB">
        <authorList>
            <consortium name="EnsemblPlants"/>
        </authorList>
    </citation>
    <scope>IDENTIFICATION</scope>
</reference>
<reference evidence="2" key="1">
    <citation type="journal article" date="2014" name="Science">
        <title>Ancient hybridizations among the ancestral genomes of bread wheat.</title>
        <authorList>
            <consortium name="International Wheat Genome Sequencing Consortium,"/>
            <person name="Marcussen T."/>
            <person name="Sandve S.R."/>
            <person name="Heier L."/>
            <person name="Spannagl M."/>
            <person name="Pfeifer M."/>
            <person name="Jakobsen K.S."/>
            <person name="Wulff B.B."/>
            <person name="Steuernagel B."/>
            <person name="Mayer K.F."/>
            <person name="Olsen O.A."/>
        </authorList>
    </citation>
    <scope>NUCLEOTIDE SEQUENCE [LARGE SCALE GENOMIC DNA]</scope>
    <source>
        <strain evidence="2">cv. AL8/78</strain>
    </source>
</reference>
<dbReference type="AlphaFoldDB" id="A0A453JN32"/>
<reference evidence="2" key="2">
    <citation type="journal article" date="2017" name="Nat. Plants">
        <title>The Aegilops tauschii genome reveals multiple impacts of transposons.</title>
        <authorList>
            <person name="Zhao G."/>
            <person name="Zou C."/>
            <person name="Li K."/>
            <person name="Wang K."/>
            <person name="Li T."/>
            <person name="Gao L."/>
            <person name="Zhang X."/>
            <person name="Wang H."/>
            <person name="Yang Z."/>
            <person name="Liu X."/>
            <person name="Jiang W."/>
            <person name="Mao L."/>
            <person name="Kong X."/>
            <person name="Jiao Y."/>
            <person name="Jia J."/>
        </authorList>
    </citation>
    <scope>NUCLEOTIDE SEQUENCE [LARGE SCALE GENOMIC DNA]</scope>
    <source>
        <strain evidence="2">cv. AL8/78</strain>
    </source>
</reference>
<dbReference type="Gramene" id="AET5Gv20130300.8">
    <property type="protein sequence ID" value="AET5Gv20130300.8"/>
    <property type="gene ID" value="AET5Gv20130300"/>
</dbReference>
<sequence>MNSSIWQVEDDKIIVPRNSLVEVNQSGLLMETMIDITPKDPLPTPSVGPLDTDCSKEGLIWLVYLPV</sequence>
<name>A0A453JN32_AEGTS</name>
<reference evidence="1" key="5">
    <citation type="journal article" date="2021" name="G3 (Bethesda)">
        <title>Aegilops tauschii genome assembly Aet v5.0 features greater sequence contiguity and improved annotation.</title>
        <authorList>
            <person name="Wang L."/>
            <person name="Zhu T."/>
            <person name="Rodriguez J.C."/>
            <person name="Deal K.R."/>
            <person name="Dubcovsky J."/>
            <person name="McGuire P.E."/>
            <person name="Lux T."/>
            <person name="Spannagl M."/>
            <person name="Mayer K.F.X."/>
            <person name="Baldrich P."/>
            <person name="Meyers B.C."/>
            <person name="Huo N."/>
            <person name="Gu Y.Q."/>
            <person name="Zhou H."/>
            <person name="Devos K.M."/>
            <person name="Bennetzen J.L."/>
            <person name="Unver T."/>
            <person name="Budak H."/>
            <person name="Gulick P.J."/>
            <person name="Galiba G."/>
            <person name="Kalapos B."/>
            <person name="Nelson D.R."/>
            <person name="Li P."/>
            <person name="You F.M."/>
            <person name="Luo M.C."/>
            <person name="Dvorak J."/>
        </authorList>
    </citation>
    <scope>NUCLEOTIDE SEQUENCE [LARGE SCALE GENOMIC DNA]</scope>
    <source>
        <strain evidence="1">cv. AL8/78</strain>
    </source>
</reference>
<dbReference type="PANTHER" id="PTHR34675:SF1">
    <property type="entry name" value="PROTEIN TRIGALACTOSYLDIACYLGLYCEROL 2, CHLOROPLASTIC"/>
    <property type="match status" value="1"/>
</dbReference>
<dbReference type="Proteomes" id="UP000015105">
    <property type="component" value="Chromosome 5D"/>
</dbReference>
<keyword evidence="2" id="KW-1185">Reference proteome</keyword>
<dbReference type="GO" id="GO:0009706">
    <property type="term" value="C:chloroplast inner membrane"/>
    <property type="evidence" value="ECO:0007669"/>
    <property type="project" value="TreeGrafter"/>
</dbReference>
<dbReference type="InterPro" id="IPR039342">
    <property type="entry name" value="TGD2-like"/>
</dbReference>
<proteinExistence type="predicted"/>
<accession>A0A453JN32</accession>
<organism evidence="1 2">
    <name type="scientific">Aegilops tauschii subsp. strangulata</name>
    <name type="common">Goatgrass</name>
    <dbReference type="NCBI Taxonomy" id="200361"/>
    <lineage>
        <taxon>Eukaryota</taxon>
        <taxon>Viridiplantae</taxon>
        <taxon>Streptophyta</taxon>
        <taxon>Embryophyta</taxon>
        <taxon>Tracheophyta</taxon>
        <taxon>Spermatophyta</taxon>
        <taxon>Magnoliopsida</taxon>
        <taxon>Liliopsida</taxon>
        <taxon>Poales</taxon>
        <taxon>Poaceae</taxon>
        <taxon>BOP clade</taxon>
        <taxon>Pooideae</taxon>
        <taxon>Triticodae</taxon>
        <taxon>Triticeae</taxon>
        <taxon>Triticinae</taxon>
        <taxon>Aegilops</taxon>
    </lineage>
</organism>
<evidence type="ECO:0000313" key="2">
    <source>
        <dbReference type="Proteomes" id="UP000015105"/>
    </source>
</evidence>
<dbReference type="GO" id="GO:0005543">
    <property type="term" value="F:phospholipid binding"/>
    <property type="evidence" value="ECO:0007669"/>
    <property type="project" value="TreeGrafter"/>
</dbReference>
<reference evidence="1" key="3">
    <citation type="journal article" date="2017" name="Nature">
        <title>Genome sequence of the progenitor of the wheat D genome Aegilops tauschii.</title>
        <authorList>
            <person name="Luo M.C."/>
            <person name="Gu Y.Q."/>
            <person name="Puiu D."/>
            <person name="Wang H."/>
            <person name="Twardziok S.O."/>
            <person name="Deal K.R."/>
            <person name="Huo N."/>
            <person name="Zhu T."/>
            <person name="Wang L."/>
            <person name="Wang Y."/>
            <person name="McGuire P.E."/>
            <person name="Liu S."/>
            <person name="Long H."/>
            <person name="Ramasamy R.K."/>
            <person name="Rodriguez J.C."/>
            <person name="Van S.L."/>
            <person name="Yuan L."/>
            <person name="Wang Z."/>
            <person name="Xia Z."/>
            <person name="Xiao L."/>
            <person name="Anderson O.D."/>
            <person name="Ouyang S."/>
            <person name="Liang Y."/>
            <person name="Zimin A.V."/>
            <person name="Pertea G."/>
            <person name="Qi P."/>
            <person name="Bennetzen J.L."/>
            <person name="Dai X."/>
            <person name="Dawson M.W."/>
            <person name="Muller H.G."/>
            <person name="Kugler K."/>
            <person name="Rivarola-Duarte L."/>
            <person name="Spannagl M."/>
            <person name="Mayer K.F.X."/>
            <person name="Lu F.H."/>
            <person name="Bevan M.W."/>
            <person name="Leroy P."/>
            <person name="Li P."/>
            <person name="You F.M."/>
            <person name="Sun Q."/>
            <person name="Liu Z."/>
            <person name="Lyons E."/>
            <person name="Wicker T."/>
            <person name="Salzberg S.L."/>
            <person name="Devos K.M."/>
            <person name="Dvorak J."/>
        </authorList>
    </citation>
    <scope>NUCLEOTIDE SEQUENCE [LARGE SCALE GENOMIC DNA]</scope>
    <source>
        <strain evidence="1">cv. AL8/78</strain>
    </source>
</reference>
<dbReference type="EnsemblPlants" id="AET5Gv20130300.8">
    <property type="protein sequence ID" value="AET5Gv20130300.8"/>
    <property type="gene ID" value="AET5Gv20130300"/>
</dbReference>